<dbReference type="Pfam" id="PF00005">
    <property type="entry name" value="ABC_tran"/>
    <property type="match status" value="2"/>
</dbReference>
<dbReference type="STRING" id="7234.B4H190"/>
<dbReference type="InterPro" id="IPR011527">
    <property type="entry name" value="ABC1_TM_dom"/>
</dbReference>
<dbReference type="OMA" id="TESECIV"/>
<dbReference type="PROSITE" id="PS50929">
    <property type="entry name" value="ABC_TM1F"/>
    <property type="match status" value="1"/>
</dbReference>
<dbReference type="EC" id="7.6.2.2" evidence="3"/>
<evidence type="ECO:0000256" key="9">
    <source>
        <dbReference type="ARBA" id="ARBA00022967"/>
    </source>
</evidence>
<dbReference type="PANTHER" id="PTHR43394:SF27">
    <property type="entry name" value="ATP-DEPENDENT TRANSLOCASE ABCB1-LIKE"/>
    <property type="match status" value="1"/>
</dbReference>
<dbReference type="SUPFAM" id="SSF52540">
    <property type="entry name" value="P-loop containing nucleoside triphosphate hydrolases"/>
    <property type="match status" value="2"/>
</dbReference>
<dbReference type="GO" id="GO:0016887">
    <property type="term" value="F:ATP hydrolysis activity"/>
    <property type="evidence" value="ECO:0007669"/>
    <property type="project" value="InterPro"/>
</dbReference>
<evidence type="ECO:0000313" key="18">
    <source>
        <dbReference type="Proteomes" id="UP000008744"/>
    </source>
</evidence>
<dbReference type="FunFam" id="3.40.50.300:FF:000479">
    <property type="entry name" value="Multidrug resistance protein 1A"/>
    <property type="match status" value="1"/>
</dbReference>
<feature type="transmembrane region" description="Helical" evidence="14">
    <location>
        <begin position="425"/>
        <end position="447"/>
    </location>
</feature>
<evidence type="ECO:0000256" key="1">
    <source>
        <dbReference type="ARBA" id="ARBA00004141"/>
    </source>
</evidence>
<dbReference type="InterPro" id="IPR003593">
    <property type="entry name" value="AAA+_ATPase"/>
</dbReference>
<dbReference type="InterPro" id="IPR039421">
    <property type="entry name" value="Type_1_exporter"/>
</dbReference>
<dbReference type="InterPro" id="IPR003439">
    <property type="entry name" value="ABC_transporter-like_ATP-bd"/>
</dbReference>
<dbReference type="GO" id="GO:0005919">
    <property type="term" value="C:pleated septate junction"/>
    <property type="evidence" value="ECO:0007669"/>
    <property type="project" value="EnsemblMetazoa"/>
</dbReference>
<feature type="domain" description="ABC transporter" evidence="15">
    <location>
        <begin position="524"/>
        <end position="763"/>
    </location>
</feature>
<dbReference type="InterPro" id="IPR036640">
    <property type="entry name" value="ABC1_TM_sf"/>
</dbReference>
<dbReference type="Pfam" id="PF00664">
    <property type="entry name" value="ABC_membrane"/>
    <property type="match status" value="1"/>
</dbReference>
<sequence length="767" mass="84459">MIGERGSQLSGGQKQRIAIARALIQNPKILLLDEATSALDYQSEKQVQQALDLASKGRTTIVVSHRLSAIRGADKIVFIQDGKVLEEGSHDDLMALESAYYRMVRAGDIHMPDELQTEDEETTIDDAKRKSLALLEKSFETSPLNFEKGAHKENSVQFDEPIVKPLPKDSNALKLQDAATAAEKPNFFHTFARIVRLSRPEWCYLVLGTISAIAVGCLYPAFSIIFGEFYAALAEQDPEDALSRTAVLSWACLGLAFVTGLVCFLQTYLFNYAGIWLTTRMRAMTFKAMVSQEVGWFDDEDNSVGALSARLSGEAAGVQGAIGYPLSGMIQALSNFTSSVTVAMYYNWKLALLCLANCPIIVGSVILEAKYVSLIEEACRIATESITNIRTVAGLRREADVIRQYTQEIHRVEGLIHQKLRWRGVLNSTMQASAFFAYAVALCYGGVLVSEGQLPFQDIIKVSETLLYGSMMLAQSLAFTPAFSAALVAGHRLFQILDRRPRIVSPMGTIRNTLAKQLNLFEGVRYRGIEFRYPTRPDAKILQGLDLEVLKGQTVALVGHSGCGKSTCVQLLQRYYDPDEGSIHIDHDDIQHDLTLEGVRSRLGIVSQEPTLFERSIAENIAYGDNRRSVSMAEVMAAAKSANAHSFIISLPNGYDTRMGARGTQLSGGQKQRIAIARALVRNPKILLLDEATSALDLQSEQLVQQALDSACSGRTCIVIAHRLSTVQNADCICVVQNGRVVEQGTHLELISQRGIYAKLHKTQKDH</sequence>
<feature type="transmembrane region" description="Helical" evidence="14">
    <location>
        <begin position="467"/>
        <end position="490"/>
    </location>
</feature>
<dbReference type="GO" id="GO:0090374">
    <property type="term" value="P:oligopeptide export from mitochondrion"/>
    <property type="evidence" value="ECO:0007669"/>
    <property type="project" value="TreeGrafter"/>
</dbReference>
<organism evidence="18">
    <name type="scientific">Drosophila persimilis</name>
    <name type="common">Fruit fly</name>
    <dbReference type="NCBI Taxonomy" id="7234"/>
    <lineage>
        <taxon>Eukaryota</taxon>
        <taxon>Metazoa</taxon>
        <taxon>Ecdysozoa</taxon>
        <taxon>Arthropoda</taxon>
        <taxon>Hexapoda</taxon>
        <taxon>Insecta</taxon>
        <taxon>Pterygota</taxon>
        <taxon>Neoptera</taxon>
        <taxon>Endopterygota</taxon>
        <taxon>Diptera</taxon>
        <taxon>Brachycera</taxon>
        <taxon>Muscomorpha</taxon>
        <taxon>Ephydroidea</taxon>
        <taxon>Drosophilidae</taxon>
        <taxon>Drosophila</taxon>
        <taxon>Sophophora</taxon>
    </lineage>
</organism>
<evidence type="ECO:0000313" key="17">
    <source>
        <dbReference type="EMBL" id="EDW30067.1"/>
    </source>
</evidence>
<protein>
    <recommendedName>
        <fullName evidence="3">ABC-type xenobiotic transporter</fullName>
        <ecNumber evidence="3">7.6.2.2</ecNumber>
    </recommendedName>
</protein>
<proteinExistence type="inferred from homology"/>
<dbReference type="PROSITE" id="PS50893">
    <property type="entry name" value="ABC_TRANSPORTER_2"/>
    <property type="match status" value="1"/>
</dbReference>
<evidence type="ECO:0000259" key="16">
    <source>
        <dbReference type="PROSITE" id="PS50929"/>
    </source>
</evidence>
<dbReference type="CDD" id="cd18578">
    <property type="entry name" value="ABC_6TM_Pgp_ABCB1_D2_like"/>
    <property type="match status" value="1"/>
</dbReference>
<keyword evidence="9" id="KW-1278">Translocase</keyword>
<feature type="domain" description="ABC transmembrane type-1" evidence="16">
    <location>
        <begin position="206"/>
        <end position="485"/>
    </location>
</feature>
<dbReference type="GO" id="GO:0060857">
    <property type="term" value="P:establishment of glial blood-brain barrier"/>
    <property type="evidence" value="ECO:0007669"/>
    <property type="project" value="EnsemblMetazoa"/>
</dbReference>
<evidence type="ECO:0000256" key="10">
    <source>
        <dbReference type="ARBA" id="ARBA00022989"/>
    </source>
</evidence>
<evidence type="ECO:0000256" key="12">
    <source>
        <dbReference type="ARBA" id="ARBA00023180"/>
    </source>
</evidence>
<keyword evidence="18" id="KW-1185">Reference proteome</keyword>
<dbReference type="CDD" id="cd03249">
    <property type="entry name" value="ABC_MTABC3_MDL1_MDL2"/>
    <property type="match status" value="1"/>
</dbReference>
<dbReference type="GO" id="GO:0005524">
    <property type="term" value="F:ATP binding"/>
    <property type="evidence" value="ECO:0007669"/>
    <property type="project" value="UniProtKB-KW"/>
</dbReference>
<reference evidence="17 18" key="1">
    <citation type="journal article" date="2007" name="Nature">
        <title>Evolution of genes and genomes on the Drosophila phylogeny.</title>
        <authorList>
            <consortium name="Drosophila 12 Genomes Consortium"/>
            <person name="Clark A.G."/>
            <person name="Eisen M.B."/>
            <person name="Smith D.R."/>
            <person name="Bergman C.M."/>
            <person name="Oliver B."/>
            <person name="Markow T.A."/>
            <person name="Kaufman T.C."/>
            <person name="Kellis M."/>
            <person name="Gelbart W."/>
            <person name="Iyer V.N."/>
            <person name="Pollard D.A."/>
            <person name="Sackton T.B."/>
            <person name="Larracuente A.M."/>
            <person name="Singh N.D."/>
            <person name="Abad J.P."/>
            <person name="Abt D.N."/>
            <person name="Adryan B."/>
            <person name="Aguade M."/>
            <person name="Akashi H."/>
            <person name="Anderson W.W."/>
            <person name="Aquadro C.F."/>
            <person name="Ardell D.H."/>
            <person name="Arguello R."/>
            <person name="Artieri C.G."/>
            <person name="Barbash D.A."/>
            <person name="Barker D."/>
            <person name="Barsanti P."/>
            <person name="Batterham P."/>
            <person name="Batzoglou S."/>
            <person name="Begun D."/>
            <person name="Bhutkar A."/>
            <person name="Blanco E."/>
            <person name="Bosak S.A."/>
            <person name="Bradley R.K."/>
            <person name="Brand A.D."/>
            <person name="Brent M.R."/>
            <person name="Brooks A.N."/>
            <person name="Brown R.H."/>
            <person name="Butlin R.K."/>
            <person name="Caggese C."/>
            <person name="Calvi B.R."/>
            <person name="Bernardo de Carvalho A."/>
            <person name="Caspi A."/>
            <person name="Castrezana S."/>
            <person name="Celniker S.E."/>
            <person name="Chang J.L."/>
            <person name="Chapple C."/>
            <person name="Chatterji S."/>
            <person name="Chinwalla A."/>
            <person name="Civetta A."/>
            <person name="Clifton S.W."/>
            <person name="Comeron J.M."/>
            <person name="Costello J.C."/>
            <person name="Coyne J.A."/>
            <person name="Daub J."/>
            <person name="David R.G."/>
            <person name="Delcher A.L."/>
            <person name="Delehaunty K."/>
            <person name="Do C.B."/>
            <person name="Ebling H."/>
            <person name="Edwards K."/>
            <person name="Eickbush T."/>
            <person name="Evans J.D."/>
            <person name="Filipski A."/>
            <person name="Findeiss S."/>
            <person name="Freyhult E."/>
            <person name="Fulton L."/>
            <person name="Fulton R."/>
            <person name="Garcia A.C."/>
            <person name="Gardiner A."/>
            <person name="Garfield D.A."/>
            <person name="Garvin B.E."/>
            <person name="Gibson G."/>
            <person name="Gilbert D."/>
            <person name="Gnerre S."/>
            <person name="Godfrey J."/>
            <person name="Good R."/>
            <person name="Gotea V."/>
            <person name="Gravely B."/>
            <person name="Greenberg A.J."/>
            <person name="Griffiths-Jones S."/>
            <person name="Gross S."/>
            <person name="Guigo R."/>
            <person name="Gustafson E.A."/>
            <person name="Haerty W."/>
            <person name="Hahn M.W."/>
            <person name="Halligan D.L."/>
            <person name="Halpern A.L."/>
            <person name="Halter G.M."/>
            <person name="Han M.V."/>
            <person name="Heger A."/>
            <person name="Hillier L."/>
            <person name="Hinrichs A.S."/>
            <person name="Holmes I."/>
            <person name="Hoskins R.A."/>
            <person name="Hubisz M.J."/>
            <person name="Hultmark D."/>
            <person name="Huntley M.A."/>
            <person name="Jaffe D.B."/>
            <person name="Jagadeeshan S."/>
            <person name="Jeck W.R."/>
            <person name="Johnson J."/>
            <person name="Jones C.D."/>
            <person name="Jordan W.C."/>
            <person name="Karpen G.H."/>
            <person name="Kataoka E."/>
            <person name="Keightley P.D."/>
            <person name="Kheradpour P."/>
            <person name="Kirkness E.F."/>
            <person name="Koerich L.B."/>
            <person name="Kristiansen K."/>
            <person name="Kudrna D."/>
            <person name="Kulathinal R.J."/>
            <person name="Kumar S."/>
            <person name="Kwok R."/>
            <person name="Lander E."/>
            <person name="Langley C.H."/>
            <person name="Lapoint R."/>
            <person name="Lazzaro B.P."/>
            <person name="Lee S.J."/>
            <person name="Levesque L."/>
            <person name="Li R."/>
            <person name="Lin C.F."/>
            <person name="Lin M.F."/>
            <person name="Lindblad-Toh K."/>
            <person name="Llopart A."/>
            <person name="Long M."/>
            <person name="Low L."/>
            <person name="Lozovsky E."/>
            <person name="Lu J."/>
            <person name="Luo M."/>
            <person name="Machado C.A."/>
            <person name="Makalowski W."/>
            <person name="Marzo M."/>
            <person name="Matsuda M."/>
            <person name="Matzkin L."/>
            <person name="McAllister B."/>
            <person name="McBride C.S."/>
            <person name="McKernan B."/>
            <person name="McKernan K."/>
            <person name="Mendez-Lago M."/>
            <person name="Minx P."/>
            <person name="Mollenhauer M.U."/>
            <person name="Montooth K."/>
            <person name="Mount S.M."/>
            <person name="Mu X."/>
            <person name="Myers E."/>
            <person name="Negre B."/>
            <person name="Newfeld S."/>
            <person name="Nielsen R."/>
            <person name="Noor M.A."/>
            <person name="O'Grady P."/>
            <person name="Pachter L."/>
            <person name="Papaceit M."/>
            <person name="Parisi M.J."/>
            <person name="Parisi M."/>
            <person name="Parts L."/>
            <person name="Pedersen J.S."/>
            <person name="Pesole G."/>
            <person name="Phillippy A.M."/>
            <person name="Ponting C.P."/>
            <person name="Pop M."/>
            <person name="Porcelli D."/>
            <person name="Powell J.R."/>
            <person name="Prohaska S."/>
            <person name="Pruitt K."/>
            <person name="Puig M."/>
            <person name="Quesneville H."/>
            <person name="Ram K.R."/>
            <person name="Rand D."/>
            <person name="Rasmussen M.D."/>
            <person name="Reed L.K."/>
            <person name="Reenan R."/>
            <person name="Reily A."/>
            <person name="Remington K.A."/>
            <person name="Rieger T.T."/>
            <person name="Ritchie M.G."/>
            <person name="Robin C."/>
            <person name="Rogers Y.H."/>
            <person name="Rohde C."/>
            <person name="Rozas J."/>
            <person name="Rubenfield M.J."/>
            <person name="Ruiz A."/>
            <person name="Russo S."/>
            <person name="Salzberg S.L."/>
            <person name="Sanchez-Gracia A."/>
            <person name="Saranga D.J."/>
            <person name="Sato H."/>
            <person name="Schaeffer S.W."/>
            <person name="Schatz M.C."/>
            <person name="Schlenke T."/>
            <person name="Schwartz R."/>
            <person name="Segarra C."/>
            <person name="Singh R.S."/>
            <person name="Sirot L."/>
            <person name="Sirota M."/>
            <person name="Sisneros N.B."/>
            <person name="Smith C.D."/>
            <person name="Smith T.F."/>
            <person name="Spieth J."/>
            <person name="Stage D.E."/>
            <person name="Stark A."/>
            <person name="Stephan W."/>
            <person name="Strausberg R.L."/>
            <person name="Strempel S."/>
            <person name="Sturgill D."/>
            <person name="Sutton G."/>
            <person name="Sutton G.G."/>
            <person name="Tao W."/>
            <person name="Teichmann S."/>
            <person name="Tobari Y.N."/>
            <person name="Tomimura Y."/>
            <person name="Tsolas J.M."/>
            <person name="Valente V.L."/>
            <person name="Venter E."/>
            <person name="Venter J.C."/>
            <person name="Vicario S."/>
            <person name="Vieira F.G."/>
            <person name="Vilella A.J."/>
            <person name="Villasante A."/>
            <person name="Walenz B."/>
            <person name="Wang J."/>
            <person name="Wasserman M."/>
            <person name="Watts T."/>
            <person name="Wilson D."/>
            <person name="Wilson R.K."/>
            <person name="Wing R.A."/>
            <person name="Wolfner M.F."/>
            <person name="Wong A."/>
            <person name="Wong G.K."/>
            <person name="Wu C.I."/>
            <person name="Wu G."/>
            <person name="Yamamoto D."/>
            <person name="Yang H.P."/>
            <person name="Yang S.P."/>
            <person name="Yorke J.A."/>
            <person name="Yoshida K."/>
            <person name="Zdobnov E."/>
            <person name="Zhang P."/>
            <person name="Zhang Y."/>
            <person name="Zimin A.V."/>
            <person name="Baldwin J."/>
            <person name="Abdouelleil A."/>
            <person name="Abdulkadir J."/>
            <person name="Abebe A."/>
            <person name="Abera B."/>
            <person name="Abreu J."/>
            <person name="Acer S.C."/>
            <person name="Aftuck L."/>
            <person name="Alexander A."/>
            <person name="An P."/>
            <person name="Anderson E."/>
            <person name="Anderson S."/>
            <person name="Arachi H."/>
            <person name="Azer M."/>
            <person name="Bachantsang P."/>
            <person name="Barry A."/>
            <person name="Bayul T."/>
            <person name="Berlin A."/>
            <person name="Bessette D."/>
            <person name="Bloom T."/>
            <person name="Blye J."/>
            <person name="Boguslavskiy L."/>
            <person name="Bonnet C."/>
            <person name="Boukhgalter B."/>
            <person name="Bourzgui I."/>
            <person name="Brown A."/>
            <person name="Cahill P."/>
            <person name="Channer S."/>
            <person name="Cheshatsang Y."/>
            <person name="Chuda L."/>
            <person name="Citroen M."/>
            <person name="Collymore A."/>
            <person name="Cooke P."/>
            <person name="Costello M."/>
            <person name="D'Aco K."/>
            <person name="Daza R."/>
            <person name="De Haan G."/>
            <person name="DeGray S."/>
            <person name="DeMaso C."/>
            <person name="Dhargay N."/>
            <person name="Dooley K."/>
            <person name="Dooley E."/>
            <person name="Doricent M."/>
            <person name="Dorje P."/>
            <person name="Dorjee K."/>
            <person name="Dupes A."/>
            <person name="Elong R."/>
            <person name="Falk J."/>
            <person name="Farina A."/>
            <person name="Faro S."/>
            <person name="Ferguson D."/>
            <person name="Fisher S."/>
            <person name="Foley C.D."/>
            <person name="Franke A."/>
            <person name="Friedrich D."/>
            <person name="Gadbois L."/>
            <person name="Gearin G."/>
            <person name="Gearin C.R."/>
            <person name="Giannoukos G."/>
            <person name="Goode T."/>
            <person name="Graham J."/>
            <person name="Grandbois E."/>
            <person name="Grewal S."/>
            <person name="Gyaltsen K."/>
            <person name="Hafez N."/>
            <person name="Hagos B."/>
            <person name="Hall J."/>
            <person name="Henson C."/>
            <person name="Hollinger A."/>
            <person name="Honan T."/>
            <person name="Huard M.D."/>
            <person name="Hughes L."/>
            <person name="Hurhula B."/>
            <person name="Husby M.E."/>
            <person name="Kamat A."/>
            <person name="Kanga B."/>
            <person name="Kashin S."/>
            <person name="Khazanovich D."/>
            <person name="Kisner P."/>
            <person name="Lance K."/>
            <person name="Lara M."/>
            <person name="Lee W."/>
            <person name="Lennon N."/>
            <person name="Letendre F."/>
            <person name="LeVine R."/>
            <person name="Lipovsky A."/>
            <person name="Liu X."/>
            <person name="Liu J."/>
            <person name="Liu S."/>
            <person name="Lokyitsang T."/>
            <person name="Lokyitsang Y."/>
            <person name="Lubonja R."/>
            <person name="Lui A."/>
            <person name="MacDonald P."/>
            <person name="Magnisalis V."/>
            <person name="Maru K."/>
            <person name="Matthews C."/>
            <person name="McCusker W."/>
            <person name="McDonough S."/>
            <person name="Mehta T."/>
            <person name="Meldrim J."/>
            <person name="Meneus L."/>
            <person name="Mihai O."/>
            <person name="Mihalev A."/>
            <person name="Mihova T."/>
            <person name="Mittelman R."/>
            <person name="Mlenga V."/>
            <person name="Montmayeur A."/>
            <person name="Mulrain L."/>
            <person name="Navidi A."/>
            <person name="Naylor J."/>
            <person name="Negash T."/>
            <person name="Nguyen T."/>
            <person name="Nguyen N."/>
            <person name="Nicol R."/>
            <person name="Norbu C."/>
            <person name="Norbu N."/>
            <person name="Novod N."/>
            <person name="O'Neill B."/>
            <person name="Osman S."/>
            <person name="Markiewicz E."/>
            <person name="Oyono O.L."/>
            <person name="Patti C."/>
            <person name="Phunkhang P."/>
            <person name="Pierre F."/>
            <person name="Priest M."/>
            <person name="Raghuraman S."/>
            <person name="Rege F."/>
            <person name="Reyes R."/>
            <person name="Rise C."/>
            <person name="Rogov P."/>
            <person name="Ross K."/>
            <person name="Ryan E."/>
            <person name="Settipalli S."/>
            <person name="Shea T."/>
            <person name="Sherpa N."/>
            <person name="Shi L."/>
            <person name="Shih D."/>
            <person name="Sparrow T."/>
            <person name="Spaulding J."/>
            <person name="Stalker J."/>
            <person name="Stange-Thomann N."/>
            <person name="Stavropoulos S."/>
            <person name="Stone C."/>
            <person name="Strader C."/>
            <person name="Tesfaye S."/>
            <person name="Thomson T."/>
            <person name="Thoulutsang Y."/>
            <person name="Thoulutsang D."/>
            <person name="Topham K."/>
            <person name="Topping I."/>
            <person name="Tsamla T."/>
            <person name="Vassiliev H."/>
            <person name="Vo A."/>
            <person name="Wangchuk T."/>
            <person name="Wangdi T."/>
            <person name="Weiand M."/>
            <person name="Wilkinson J."/>
            <person name="Wilson A."/>
            <person name="Yadav S."/>
            <person name="Young G."/>
            <person name="Yu Q."/>
            <person name="Zembek L."/>
            <person name="Zhong D."/>
            <person name="Zimmer A."/>
            <person name="Zwirko Z."/>
            <person name="Jaffe D.B."/>
            <person name="Alvarez P."/>
            <person name="Brockman W."/>
            <person name="Butler J."/>
            <person name="Chin C."/>
            <person name="Gnerre S."/>
            <person name="Grabherr M."/>
            <person name="Kleber M."/>
            <person name="Mauceli E."/>
            <person name="MacCallum I."/>
        </authorList>
    </citation>
    <scope>NUCLEOTIDE SEQUENCE [LARGE SCALE GENOMIC DNA]</scope>
    <source>
        <strain evidence="18">MSH-3 / Tucson 14011-0111.49</strain>
    </source>
</reference>
<dbReference type="AlphaFoldDB" id="B4H190"/>
<name>B4H190_DROPE</name>
<evidence type="ECO:0000256" key="6">
    <source>
        <dbReference type="ARBA" id="ARBA00022737"/>
    </source>
</evidence>
<dbReference type="PANTHER" id="PTHR43394">
    <property type="entry name" value="ATP-DEPENDENT PERMEASE MDL1, MITOCHONDRIAL"/>
    <property type="match status" value="1"/>
</dbReference>
<keyword evidence="7" id="KW-0547">Nucleotide-binding</keyword>
<dbReference type="eggNOG" id="KOG0055">
    <property type="taxonomic scope" value="Eukaryota"/>
</dbReference>
<dbReference type="GO" id="GO:0015421">
    <property type="term" value="F:ABC-type oligopeptide transporter activity"/>
    <property type="evidence" value="ECO:0007669"/>
    <property type="project" value="TreeGrafter"/>
</dbReference>
<evidence type="ECO:0000256" key="4">
    <source>
        <dbReference type="ARBA" id="ARBA00022448"/>
    </source>
</evidence>
<dbReference type="Gene3D" id="3.40.50.300">
    <property type="entry name" value="P-loop containing nucleotide triphosphate hydrolases"/>
    <property type="match status" value="2"/>
</dbReference>
<dbReference type="GO" id="GO:0043190">
    <property type="term" value="C:ATP-binding cassette (ABC) transporter complex"/>
    <property type="evidence" value="ECO:0007669"/>
    <property type="project" value="EnsemblMetazoa"/>
</dbReference>
<dbReference type="GO" id="GO:0008559">
    <property type="term" value="F:ABC-type xenobiotic transporter activity"/>
    <property type="evidence" value="ECO:0007669"/>
    <property type="project" value="UniProtKB-EC"/>
</dbReference>
<accession>B4H190</accession>
<comment type="subcellular location">
    <subcellularLocation>
        <location evidence="1">Membrane</location>
        <topology evidence="1">Multi-pass membrane protein</topology>
    </subcellularLocation>
</comment>
<dbReference type="InterPro" id="IPR017871">
    <property type="entry name" value="ABC_transporter-like_CS"/>
</dbReference>
<evidence type="ECO:0000256" key="13">
    <source>
        <dbReference type="ARBA" id="ARBA00034018"/>
    </source>
</evidence>
<keyword evidence="11 14" id="KW-0472">Membrane</keyword>
<evidence type="ECO:0000256" key="8">
    <source>
        <dbReference type="ARBA" id="ARBA00022840"/>
    </source>
</evidence>
<evidence type="ECO:0000256" key="11">
    <source>
        <dbReference type="ARBA" id="ARBA00023136"/>
    </source>
</evidence>
<evidence type="ECO:0000256" key="14">
    <source>
        <dbReference type="SAM" id="Phobius"/>
    </source>
</evidence>
<comment type="catalytic activity">
    <reaction evidence="13">
        <text>ATP + H2O + xenobioticSide 1 = ADP + phosphate + xenobioticSide 2.</text>
        <dbReference type="EC" id="7.6.2.2"/>
    </reaction>
</comment>
<dbReference type="GO" id="GO:0015562">
    <property type="term" value="F:efflux transmembrane transporter activity"/>
    <property type="evidence" value="ECO:0007669"/>
    <property type="project" value="EnsemblMetazoa"/>
</dbReference>
<evidence type="ECO:0000256" key="7">
    <source>
        <dbReference type="ARBA" id="ARBA00022741"/>
    </source>
</evidence>
<keyword evidence="10 14" id="KW-1133">Transmembrane helix</keyword>
<comment type="similarity">
    <text evidence="2">Belongs to the ABC transporter superfamily. ABCB family. Multidrug resistance exporter (TC 3.A.1.201) subfamily.</text>
</comment>
<dbReference type="OrthoDB" id="6500128at2759"/>
<keyword evidence="12" id="KW-0325">Glycoprotein</keyword>
<dbReference type="GO" id="GO:0005743">
    <property type="term" value="C:mitochondrial inner membrane"/>
    <property type="evidence" value="ECO:0007669"/>
    <property type="project" value="TreeGrafter"/>
</dbReference>
<keyword evidence="8" id="KW-0067">ATP-binding</keyword>
<gene>
    <name evidence="17" type="primary">Dper\GL22523</name>
    <name evidence="17" type="ORF">Dper_GL22523</name>
</gene>
<dbReference type="Gene3D" id="1.20.1560.10">
    <property type="entry name" value="ABC transporter type 1, transmembrane domain"/>
    <property type="match status" value="1"/>
</dbReference>
<keyword evidence="5 14" id="KW-0812">Transmembrane</keyword>
<dbReference type="SMR" id="B4H190"/>
<dbReference type="PROSITE" id="PS00211">
    <property type="entry name" value="ABC_TRANSPORTER_1"/>
    <property type="match status" value="1"/>
</dbReference>
<dbReference type="PhylomeDB" id="B4H190"/>
<dbReference type="Proteomes" id="UP000008744">
    <property type="component" value="Unassembled WGS sequence"/>
</dbReference>
<feature type="transmembrane region" description="Helical" evidence="14">
    <location>
        <begin position="247"/>
        <end position="277"/>
    </location>
</feature>
<keyword evidence="4" id="KW-0813">Transport</keyword>
<keyword evidence="6" id="KW-0677">Repeat</keyword>
<evidence type="ECO:0000256" key="3">
    <source>
        <dbReference type="ARBA" id="ARBA00012191"/>
    </source>
</evidence>
<dbReference type="HOGENOM" id="CLU_000604_84_3_1"/>
<evidence type="ECO:0000256" key="2">
    <source>
        <dbReference type="ARBA" id="ARBA00007577"/>
    </source>
</evidence>
<evidence type="ECO:0000256" key="5">
    <source>
        <dbReference type="ARBA" id="ARBA00022692"/>
    </source>
</evidence>
<dbReference type="GO" id="GO:0017085">
    <property type="term" value="P:response to insecticide"/>
    <property type="evidence" value="ECO:0007669"/>
    <property type="project" value="EnsemblMetazoa"/>
</dbReference>
<feature type="transmembrane region" description="Helical" evidence="14">
    <location>
        <begin position="202"/>
        <end position="227"/>
    </location>
</feature>
<dbReference type="GO" id="GO:0097254">
    <property type="term" value="P:renal tubular secretion"/>
    <property type="evidence" value="ECO:0007669"/>
    <property type="project" value="EnsemblMetazoa"/>
</dbReference>
<dbReference type="EMBL" id="CH479202">
    <property type="protein sequence ID" value="EDW30067.1"/>
    <property type="molecule type" value="Genomic_DNA"/>
</dbReference>
<evidence type="ECO:0000259" key="15">
    <source>
        <dbReference type="PROSITE" id="PS50893"/>
    </source>
</evidence>
<dbReference type="InterPro" id="IPR027417">
    <property type="entry name" value="P-loop_NTPase"/>
</dbReference>
<dbReference type="SMART" id="SM00382">
    <property type="entry name" value="AAA"/>
    <property type="match status" value="1"/>
</dbReference>
<dbReference type="SUPFAM" id="SSF90123">
    <property type="entry name" value="ABC transporter transmembrane region"/>
    <property type="match status" value="1"/>
</dbReference>